<dbReference type="EMBL" id="QXMN01000008">
    <property type="protein sequence ID" value="RIX81994.1"/>
    <property type="molecule type" value="Genomic_DNA"/>
</dbReference>
<proteinExistence type="predicted"/>
<keyword evidence="2" id="KW-0378">Hydrolase</keyword>
<keyword evidence="2" id="KW-0645">Protease</keyword>
<dbReference type="Proteomes" id="UP000265619">
    <property type="component" value="Unassembled WGS sequence"/>
</dbReference>
<gene>
    <name evidence="2" type="ORF">D3H34_09500</name>
</gene>
<accession>A0A9X8D6D8</accession>
<reference evidence="2 3" key="1">
    <citation type="submission" date="2018-09" db="EMBL/GenBank/DDBJ databases">
        <title>Acidovorax cavernicola nov. sp. isolated from Gruta de las Maravillas (Aracena, Spain).</title>
        <authorList>
            <person name="Jurado V."/>
            <person name="Gutierrez-Patricio S."/>
            <person name="Gonzalez-Pimentel J.L."/>
            <person name="Miller A.Z."/>
            <person name="Laiz L."/>
            <person name="Saiz-Jimenez C."/>
        </authorList>
    </citation>
    <scope>NUCLEOTIDE SEQUENCE [LARGE SCALE GENOMIC DNA]</scope>
    <source>
        <strain evidence="2 3">1011MAR4D40.2</strain>
    </source>
</reference>
<evidence type="ECO:0000256" key="1">
    <source>
        <dbReference type="SAM" id="MobiDB-lite"/>
    </source>
</evidence>
<dbReference type="InterPro" id="IPR009003">
    <property type="entry name" value="Peptidase_S1_PA"/>
</dbReference>
<dbReference type="Pfam" id="PF13365">
    <property type="entry name" value="Trypsin_2"/>
    <property type="match status" value="1"/>
</dbReference>
<evidence type="ECO:0000313" key="2">
    <source>
        <dbReference type="EMBL" id="RIX81994.1"/>
    </source>
</evidence>
<comment type="caution">
    <text evidence="2">The sequence shown here is derived from an EMBL/GenBank/DDBJ whole genome shotgun (WGS) entry which is preliminary data.</text>
</comment>
<feature type="compositionally biased region" description="Basic residues" evidence="1">
    <location>
        <begin position="1"/>
        <end position="11"/>
    </location>
</feature>
<name>A0A9X8D6D8_9BURK</name>
<dbReference type="AlphaFoldDB" id="A0A9X8D6D8"/>
<feature type="region of interest" description="Disordered" evidence="1">
    <location>
        <begin position="1"/>
        <end position="20"/>
    </location>
</feature>
<protein>
    <submittedName>
        <fullName evidence="2">Serine protease</fullName>
    </submittedName>
</protein>
<evidence type="ECO:0000313" key="3">
    <source>
        <dbReference type="Proteomes" id="UP000265619"/>
    </source>
</evidence>
<dbReference type="SUPFAM" id="SSF50494">
    <property type="entry name" value="Trypsin-like serine proteases"/>
    <property type="match status" value="1"/>
</dbReference>
<organism evidence="2 3">
    <name type="scientific">Acidovorax cavernicola</name>
    <dbReference type="NCBI Taxonomy" id="1675792"/>
    <lineage>
        <taxon>Bacteria</taxon>
        <taxon>Pseudomonadati</taxon>
        <taxon>Pseudomonadota</taxon>
        <taxon>Betaproteobacteria</taxon>
        <taxon>Burkholderiales</taxon>
        <taxon>Comamonadaceae</taxon>
        <taxon>Acidovorax</taxon>
    </lineage>
</organism>
<dbReference type="GO" id="GO:0006508">
    <property type="term" value="P:proteolysis"/>
    <property type="evidence" value="ECO:0007669"/>
    <property type="project" value="UniProtKB-KW"/>
</dbReference>
<dbReference type="GO" id="GO:0008233">
    <property type="term" value="F:peptidase activity"/>
    <property type="evidence" value="ECO:0007669"/>
    <property type="project" value="UniProtKB-KW"/>
</dbReference>
<dbReference type="OrthoDB" id="9003641at2"/>
<keyword evidence="3" id="KW-1185">Reference proteome</keyword>
<sequence length="294" mass="30275">MRRRRSSRRRSGVCWGSEREGQQTATDEIFVTNDIPGRAVPSLSQSFRDCPMPLLLLPSVGPRLWALFLLVLAGAAHGAPPEANASGVFLNAAGDVLTARHAVADCRSLFALKDAQVAQARVIAESAELDVAVLRTTLKPALHATLAVTEPARPSVSVGVFTEAYAVLQRMPDRASLLSNAMTVPGAEGLQLLSGVKPGASGGAVLGADGLLLGVVVERVAAAPHASGMVLSRAASAAGVAAGVTRVRAVPAARLSDFLAAHGIEFTQSREPQLGPMQSPAARASTLSVGVLCG</sequence>
<dbReference type="Gene3D" id="2.40.10.120">
    <property type="match status" value="1"/>
</dbReference>